<dbReference type="HOGENOM" id="CLU_200156_0_0_2"/>
<proteinExistence type="predicted"/>
<organism evidence="2 3">
    <name type="scientific">Haloterrigena turkmenica (strain ATCC 51198 / DSM 5511 / JCM 9101 / NCIMB 13204 / VKM B-1734 / 4k)</name>
    <name type="common">Halococcus turkmenicus</name>
    <dbReference type="NCBI Taxonomy" id="543526"/>
    <lineage>
        <taxon>Archaea</taxon>
        <taxon>Methanobacteriati</taxon>
        <taxon>Methanobacteriota</taxon>
        <taxon>Stenosarchaea group</taxon>
        <taxon>Halobacteria</taxon>
        <taxon>Halobacteriales</taxon>
        <taxon>Natrialbaceae</taxon>
        <taxon>Haloterrigena</taxon>
    </lineage>
</organism>
<dbReference type="Proteomes" id="UP000001903">
    <property type="component" value="Chromosome"/>
</dbReference>
<dbReference type="KEGG" id="htu:Htur_1579"/>
<keyword evidence="3" id="KW-1185">Reference proteome</keyword>
<dbReference type="eggNOG" id="arCOG11493">
    <property type="taxonomic scope" value="Archaea"/>
</dbReference>
<keyword evidence="1" id="KW-1133">Transmembrane helix</keyword>
<sequence length="87" mass="9065">MVVDRQLSAMEDQTLPRSIPGSVGLLGVLTVVLLAALGAWSFVDSNLIGSGDYLAPLLGMLAVVVVAVGALAALGARSREWLANPYW</sequence>
<evidence type="ECO:0000256" key="1">
    <source>
        <dbReference type="SAM" id="Phobius"/>
    </source>
</evidence>
<gene>
    <name evidence="2" type="ordered locus">Htur_1579</name>
</gene>
<keyword evidence="1" id="KW-0812">Transmembrane</keyword>
<accession>D2RQY4</accession>
<protein>
    <submittedName>
        <fullName evidence="2">Uncharacterized protein</fullName>
    </submittedName>
</protein>
<feature type="transmembrane region" description="Helical" evidence="1">
    <location>
        <begin position="54"/>
        <end position="74"/>
    </location>
</feature>
<dbReference type="AlphaFoldDB" id="D2RQY4"/>
<keyword evidence="1" id="KW-0472">Membrane</keyword>
<evidence type="ECO:0000313" key="3">
    <source>
        <dbReference type="Proteomes" id="UP000001903"/>
    </source>
</evidence>
<feature type="transmembrane region" description="Helical" evidence="1">
    <location>
        <begin position="21"/>
        <end position="42"/>
    </location>
</feature>
<dbReference type="EMBL" id="CP001860">
    <property type="protein sequence ID" value="ADB60465.1"/>
    <property type="molecule type" value="Genomic_DNA"/>
</dbReference>
<evidence type="ECO:0000313" key="2">
    <source>
        <dbReference type="EMBL" id="ADB60465.1"/>
    </source>
</evidence>
<reference evidence="2 3" key="1">
    <citation type="journal article" date="2010" name="Stand. Genomic Sci.">
        <title>Complete genome sequence of Haloterrigena turkmenica type strain (4k).</title>
        <authorList>
            <person name="Saunders E."/>
            <person name="Tindall B.J."/>
            <person name="Fahnrich R."/>
            <person name="Lapidus A."/>
            <person name="Copeland A."/>
            <person name="Del Rio T.G."/>
            <person name="Lucas S."/>
            <person name="Chen F."/>
            <person name="Tice H."/>
            <person name="Cheng J.F."/>
            <person name="Han C."/>
            <person name="Detter J.C."/>
            <person name="Bruce D."/>
            <person name="Goodwin L."/>
            <person name="Chain P."/>
            <person name="Pitluck S."/>
            <person name="Pati A."/>
            <person name="Ivanova N."/>
            <person name="Mavromatis K."/>
            <person name="Chen A."/>
            <person name="Palaniappan K."/>
            <person name="Land M."/>
            <person name="Hauser L."/>
            <person name="Chang Y.J."/>
            <person name="Jeffries C.D."/>
            <person name="Brettin T."/>
            <person name="Rohde M."/>
            <person name="Goker M."/>
            <person name="Bristow J."/>
            <person name="Eisen J.A."/>
            <person name="Markowitz V."/>
            <person name="Hugenholtz P."/>
            <person name="Klenk H.P."/>
            <person name="Kyrpides N.C."/>
        </authorList>
    </citation>
    <scope>NUCLEOTIDE SEQUENCE [LARGE SCALE GENOMIC DNA]</scope>
    <source>
        <strain evidence="3">ATCC 51198 / DSM 5511 / JCM 9101 / NCIMB 13204 / VKM B-1734 / 4k</strain>
    </source>
</reference>
<name>D2RQY4_HALTV</name>